<protein>
    <submittedName>
        <fullName evidence="2">Type IV pilin protein</fullName>
    </submittedName>
</protein>
<dbReference type="PROSITE" id="PS00409">
    <property type="entry name" value="PROKAR_NTER_METHYL"/>
    <property type="match status" value="1"/>
</dbReference>
<reference evidence="2 3" key="1">
    <citation type="submission" date="2023-10" db="EMBL/GenBank/DDBJ databases">
        <title>Two novel species belonging to the OM43/NOR5 clade.</title>
        <authorList>
            <person name="Park M."/>
        </authorList>
    </citation>
    <scope>NUCLEOTIDE SEQUENCE [LARGE SCALE GENOMIC DNA]</scope>
    <source>
        <strain evidence="2 3">IMCC43200</strain>
    </source>
</reference>
<dbReference type="Proteomes" id="UP001626537">
    <property type="component" value="Chromosome"/>
</dbReference>
<keyword evidence="3" id="KW-1185">Reference proteome</keyword>
<proteinExistence type="predicted"/>
<dbReference type="RefSeq" id="WP_407348115.1">
    <property type="nucleotide sequence ID" value="NZ_CP136864.1"/>
</dbReference>
<dbReference type="Pfam" id="PF07963">
    <property type="entry name" value="N_methyl"/>
    <property type="match status" value="1"/>
</dbReference>
<feature type="transmembrane region" description="Helical" evidence="1">
    <location>
        <begin position="20"/>
        <end position="42"/>
    </location>
</feature>
<dbReference type="InterPro" id="IPR031982">
    <property type="entry name" value="PilE-like"/>
</dbReference>
<dbReference type="Pfam" id="PF16732">
    <property type="entry name" value="ComP_DUS"/>
    <property type="match status" value="1"/>
</dbReference>
<dbReference type="InterPro" id="IPR012902">
    <property type="entry name" value="N_methyl_site"/>
</dbReference>
<evidence type="ECO:0000313" key="3">
    <source>
        <dbReference type="Proteomes" id="UP001626537"/>
    </source>
</evidence>
<dbReference type="SUPFAM" id="SSF54523">
    <property type="entry name" value="Pili subunits"/>
    <property type="match status" value="1"/>
</dbReference>
<gene>
    <name evidence="2" type="ORF">R0135_17020</name>
</gene>
<keyword evidence="1" id="KW-0472">Membrane</keyword>
<dbReference type="EMBL" id="CP136864">
    <property type="protein sequence ID" value="WOJ93466.1"/>
    <property type="molecule type" value="Genomic_DNA"/>
</dbReference>
<evidence type="ECO:0000313" key="2">
    <source>
        <dbReference type="EMBL" id="WOJ93466.1"/>
    </source>
</evidence>
<dbReference type="PANTHER" id="PTHR30093">
    <property type="entry name" value="GENERAL SECRETION PATHWAY PROTEIN G"/>
    <property type="match status" value="1"/>
</dbReference>
<keyword evidence="1" id="KW-1133">Transmembrane helix</keyword>
<sequence length="153" mass="16401">MKSMSKGFRRLAVGGSGGFTLIEMMIVVAIIAILASIALPSYQDSVRKGWRRKASACLIEMAQGMERRYSTAMSFVPDPNDPSALPPQTCTIDDRMAERYAFSFTADPTANAYDLRAVPQGGQAVGDARCGTLSINQLGVRSVSGGAVVEDCW</sequence>
<dbReference type="Gene3D" id="3.30.700.10">
    <property type="entry name" value="Glycoprotein, Type 4 Pilin"/>
    <property type="match status" value="1"/>
</dbReference>
<organism evidence="2 3">
    <name type="scientific">Congregibacter variabilis</name>
    <dbReference type="NCBI Taxonomy" id="3081200"/>
    <lineage>
        <taxon>Bacteria</taxon>
        <taxon>Pseudomonadati</taxon>
        <taxon>Pseudomonadota</taxon>
        <taxon>Gammaproteobacteria</taxon>
        <taxon>Cellvibrionales</taxon>
        <taxon>Halieaceae</taxon>
        <taxon>Congregibacter</taxon>
    </lineage>
</organism>
<accession>A0ABZ0I5X3</accession>
<dbReference type="NCBIfam" id="TIGR02532">
    <property type="entry name" value="IV_pilin_GFxxxE"/>
    <property type="match status" value="1"/>
</dbReference>
<name>A0ABZ0I5X3_9GAMM</name>
<keyword evidence="1" id="KW-0812">Transmembrane</keyword>
<dbReference type="InterPro" id="IPR045584">
    <property type="entry name" value="Pilin-like"/>
</dbReference>
<evidence type="ECO:0000256" key="1">
    <source>
        <dbReference type="SAM" id="Phobius"/>
    </source>
</evidence>
<dbReference type="PANTHER" id="PTHR30093:SF47">
    <property type="entry name" value="TYPE IV PILUS NON-CORE MINOR PILIN PILE"/>
    <property type="match status" value="1"/>
</dbReference>